<dbReference type="SUPFAM" id="SSF48652">
    <property type="entry name" value="Tetraspanin"/>
    <property type="match status" value="1"/>
</dbReference>
<protein>
    <recommendedName>
        <fullName evidence="8">Tetraspanin</fullName>
    </recommendedName>
</protein>
<dbReference type="GO" id="GO:0016020">
    <property type="term" value="C:membrane"/>
    <property type="evidence" value="ECO:0007669"/>
    <property type="project" value="UniProtKB-SubCell"/>
</dbReference>
<dbReference type="PANTHER" id="PTHR19282">
    <property type="entry name" value="TETRASPANIN"/>
    <property type="match status" value="1"/>
</dbReference>
<sequence length="242" mass="26765">MALDVQDKVFIFASFATAAVGAVLIVIGFVLRFGNGFADFSNYAQKDNDFLELRRLDMIFGLFVAAACVLILSFFLALFATWKKNKFLLKCYCALVGLMVVVQLVDGLLAFTYSDQVNQMASDDIMYESLAKAALKTIPGTADTLPNDDEVQFWATTQNSFACCGVYNSTDWTMAWGKESTSQLELLHCYQKHYSDGCEKIVRSRIASETQYLGAASMGVLVVELIASFLAGYRAYTPSNSY</sequence>
<comment type="caution">
    <text evidence="6">The sequence shown here is derived from an EMBL/GenBank/DDBJ whole genome shotgun (WGS) entry which is preliminary data.</text>
</comment>
<dbReference type="InterPro" id="IPR018499">
    <property type="entry name" value="Tetraspanin/Peripherin"/>
</dbReference>
<proteinExistence type="predicted"/>
<dbReference type="AlphaFoldDB" id="A0A8S1FB97"/>
<feature type="transmembrane region" description="Helical" evidence="5">
    <location>
        <begin position="9"/>
        <end position="31"/>
    </location>
</feature>
<evidence type="ECO:0000313" key="6">
    <source>
        <dbReference type="EMBL" id="CAB3411063.1"/>
    </source>
</evidence>
<dbReference type="InterPro" id="IPR008952">
    <property type="entry name" value="Tetraspanin_EC2_sf"/>
</dbReference>
<evidence type="ECO:0000256" key="4">
    <source>
        <dbReference type="ARBA" id="ARBA00023136"/>
    </source>
</evidence>
<evidence type="ECO:0008006" key="8">
    <source>
        <dbReference type="Google" id="ProtNLM"/>
    </source>
</evidence>
<evidence type="ECO:0000256" key="5">
    <source>
        <dbReference type="SAM" id="Phobius"/>
    </source>
</evidence>
<evidence type="ECO:0000313" key="7">
    <source>
        <dbReference type="Proteomes" id="UP000494206"/>
    </source>
</evidence>
<feature type="transmembrane region" description="Helical" evidence="5">
    <location>
        <begin position="212"/>
        <end position="233"/>
    </location>
</feature>
<comment type="subcellular location">
    <subcellularLocation>
        <location evidence="1">Membrane</location>
        <topology evidence="1">Multi-pass membrane protein</topology>
    </subcellularLocation>
</comment>
<dbReference type="PANTHER" id="PTHR19282:SF556">
    <property type="entry name" value="TETRASPANIN"/>
    <property type="match status" value="1"/>
</dbReference>
<feature type="transmembrane region" description="Helical" evidence="5">
    <location>
        <begin position="92"/>
        <end position="113"/>
    </location>
</feature>
<dbReference type="EMBL" id="CADEPM010000012">
    <property type="protein sequence ID" value="CAB3411063.1"/>
    <property type="molecule type" value="Genomic_DNA"/>
</dbReference>
<organism evidence="6 7">
    <name type="scientific">Caenorhabditis bovis</name>
    <dbReference type="NCBI Taxonomy" id="2654633"/>
    <lineage>
        <taxon>Eukaryota</taxon>
        <taxon>Metazoa</taxon>
        <taxon>Ecdysozoa</taxon>
        <taxon>Nematoda</taxon>
        <taxon>Chromadorea</taxon>
        <taxon>Rhabditida</taxon>
        <taxon>Rhabditina</taxon>
        <taxon>Rhabditomorpha</taxon>
        <taxon>Rhabditoidea</taxon>
        <taxon>Rhabditidae</taxon>
        <taxon>Peloderinae</taxon>
        <taxon>Caenorhabditis</taxon>
    </lineage>
</organism>
<keyword evidence="7" id="KW-1185">Reference proteome</keyword>
<evidence type="ECO:0000256" key="3">
    <source>
        <dbReference type="ARBA" id="ARBA00022989"/>
    </source>
</evidence>
<keyword evidence="4 5" id="KW-0472">Membrane</keyword>
<name>A0A8S1FB97_9PELO</name>
<evidence type="ECO:0000256" key="2">
    <source>
        <dbReference type="ARBA" id="ARBA00022692"/>
    </source>
</evidence>
<evidence type="ECO:0000256" key="1">
    <source>
        <dbReference type="ARBA" id="ARBA00004141"/>
    </source>
</evidence>
<gene>
    <name evidence="6" type="ORF">CBOVIS_LOCUS12498</name>
</gene>
<dbReference type="OrthoDB" id="438211at2759"/>
<dbReference type="Pfam" id="PF00335">
    <property type="entry name" value="Tetraspanin"/>
    <property type="match status" value="1"/>
</dbReference>
<dbReference type="Gene3D" id="1.10.1450.10">
    <property type="entry name" value="Tetraspanin"/>
    <property type="match status" value="1"/>
</dbReference>
<accession>A0A8S1FB97</accession>
<dbReference type="Proteomes" id="UP000494206">
    <property type="component" value="Unassembled WGS sequence"/>
</dbReference>
<feature type="transmembrane region" description="Helical" evidence="5">
    <location>
        <begin position="58"/>
        <end position="80"/>
    </location>
</feature>
<keyword evidence="3 5" id="KW-1133">Transmembrane helix</keyword>
<keyword evidence="2 5" id="KW-0812">Transmembrane</keyword>
<reference evidence="6 7" key="1">
    <citation type="submission" date="2020-04" db="EMBL/GenBank/DDBJ databases">
        <authorList>
            <person name="Laetsch R D."/>
            <person name="Stevens L."/>
            <person name="Kumar S."/>
            <person name="Blaxter L. M."/>
        </authorList>
    </citation>
    <scope>NUCLEOTIDE SEQUENCE [LARGE SCALE GENOMIC DNA]</scope>
</reference>